<keyword evidence="4" id="KW-1185">Reference proteome</keyword>
<organism evidence="3 4">
    <name type="scientific">Coprinellus micaceus</name>
    <name type="common">Glistening ink-cap mushroom</name>
    <name type="synonym">Coprinus micaceus</name>
    <dbReference type="NCBI Taxonomy" id="71717"/>
    <lineage>
        <taxon>Eukaryota</taxon>
        <taxon>Fungi</taxon>
        <taxon>Dikarya</taxon>
        <taxon>Basidiomycota</taxon>
        <taxon>Agaricomycotina</taxon>
        <taxon>Agaricomycetes</taxon>
        <taxon>Agaricomycetidae</taxon>
        <taxon>Agaricales</taxon>
        <taxon>Agaricineae</taxon>
        <taxon>Psathyrellaceae</taxon>
        <taxon>Coprinellus</taxon>
    </lineage>
</organism>
<keyword evidence="2" id="KW-0812">Transmembrane</keyword>
<feature type="transmembrane region" description="Helical" evidence="2">
    <location>
        <begin position="107"/>
        <end position="127"/>
    </location>
</feature>
<protein>
    <submittedName>
        <fullName evidence="3">Uncharacterized protein</fullName>
    </submittedName>
</protein>
<proteinExistence type="predicted"/>
<keyword evidence="2" id="KW-1133">Transmembrane helix</keyword>
<gene>
    <name evidence="3" type="ORF">FA13DRAFT_1823582</name>
</gene>
<evidence type="ECO:0000313" key="3">
    <source>
        <dbReference type="EMBL" id="TEB13064.1"/>
    </source>
</evidence>
<keyword evidence="2" id="KW-0472">Membrane</keyword>
<name>A0A4Y7RVP1_COPMI</name>
<evidence type="ECO:0000313" key="4">
    <source>
        <dbReference type="Proteomes" id="UP000298030"/>
    </source>
</evidence>
<dbReference type="AlphaFoldDB" id="A0A4Y7RVP1"/>
<feature type="region of interest" description="Disordered" evidence="1">
    <location>
        <begin position="200"/>
        <end position="220"/>
    </location>
</feature>
<sequence length="220" mass="24869">MNVLVPSFVDTLAYRRLNYDCSSYSPSTPQRLHLVDGLLVTNHVSVRLLESAVHCRQQTLTFGTIDSPVYLYLGWRKAYLRLIVSEHAVNVTIFTGATSLHTYSAEMLFSLAAIFLVALFLICDSGYARHATHPFLSNRGGQYDKRDLGTVYTPVNGRDLIDVYLDLGRREMLSELSSRAIVEELVERLERRQNRGTVRHCTINTGGGERQRGPMDDCVR</sequence>
<comment type="caution">
    <text evidence="3">The sequence shown here is derived from an EMBL/GenBank/DDBJ whole genome shotgun (WGS) entry which is preliminary data.</text>
</comment>
<evidence type="ECO:0000256" key="2">
    <source>
        <dbReference type="SAM" id="Phobius"/>
    </source>
</evidence>
<evidence type="ECO:0000256" key="1">
    <source>
        <dbReference type="SAM" id="MobiDB-lite"/>
    </source>
</evidence>
<accession>A0A4Y7RVP1</accession>
<feature type="compositionally biased region" description="Basic and acidic residues" evidence="1">
    <location>
        <begin position="209"/>
        <end position="220"/>
    </location>
</feature>
<reference evidence="3 4" key="1">
    <citation type="journal article" date="2019" name="Nat. Ecol. Evol.">
        <title>Megaphylogeny resolves global patterns of mushroom evolution.</title>
        <authorList>
            <person name="Varga T."/>
            <person name="Krizsan K."/>
            <person name="Foldi C."/>
            <person name="Dima B."/>
            <person name="Sanchez-Garcia M."/>
            <person name="Sanchez-Ramirez S."/>
            <person name="Szollosi G.J."/>
            <person name="Szarkandi J.G."/>
            <person name="Papp V."/>
            <person name="Albert L."/>
            <person name="Andreopoulos W."/>
            <person name="Angelini C."/>
            <person name="Antonin V."/>
            <person name="Barry K.W."/>
            <person name="Bougher N.L."/>
            <person name="Buchanan P."/>
            <person name="Buyck B."/>
            <person name="Bense V."/>
            <person name="Catcheside P."/>
            <person name="Chovatia M."/>
            <person name="Cooper J."/>
            <person name="Damon W."/>
            <person name="Desjardin D."/>
            <person name="Finy P."/>
            <person name="Geml J."/>
            <person name="Haridas S."/>
            <person name="Hughes K."/>
            <person name="Justo A."/>
            <person name="Karasinski D."/>
            <person name="Kautmanova I."/>
            <person name="Kiss B."/>
            <person name="Kocsube S."/>
            <person name="Kotiranta H."/>
            <person name="LaButti K.M."/>
            <person name="Lechner B.E."/>
            <person name="Liimatainen K."/>
            <person name="Lipzen A."/>
            <person name="Lukacs Z."/>
            <person name="Mihaltcheva S."/>
            <person name="Morgado L.N."/>
            <person name="Niskanen T."/>
            <person name="Noordeloos M.E."/>
            <person name="Ohm R.A."/>
            <person name="Ortiz-Santana B."/>
            <person name="Ovrebo C."/>
            <person name="Racz N."/>
            <person name="Riley R."/>
            <person name="Savchenko A."/>
            <person name="Shiryaev A."/>
            <person name="Soop K."/>
            <person name="Spirin V."/>
            <person name="Szebenyi C."/>
            <person name="Tomsovsky M."/>
            <person name="Tulloss R.E."/>
            <person name="Uehling J."/>
            <person name="Grigoriev I.V."/>
            <person name="Vagvolgyi C."/>
            <person name="Papp T."/>
            <person name="Martin F.M."/>
            <person name="Miettinen O."/>
            <person name="Hibbett D.S."/>
            <person name="Nagy L.G."/>
        </authorList>
    </citation>
    <scope>NUCLEOTIDE SEQUENCE [LARGE SCALE GENOMIC DNA]</scope>
    <source>
        <strain evidence="3 4">FP101781</strain>
    </source>
</reference>
<dbReference type="EMBL" id="QPFP01000424">
    <property type="protein sequence ID" value="TEB13064.1"/>
    <property type="molecule type" value="Genomic_DNA"/>
</dbReference>
<dbReference type="Proteomes" id="UP000298030">
    <property type="component" value="Unassembled WGS sequence"/>
</dbReference>